<dbReference type="InterPro" id="IPR034325">
    <property type="entry name" value="S-100_dom"/>
</dbReference>
<keyword evidence="4" id="KW-0106">Calcium</keyword>
<feature type="domain" description="EF-hand" evidence="5">
    <location>
        <begin position="49"/>
        <end position="84"/>
    </location>
</feature>
<evidence type="ECO:0000256" key="2">
    <source>
        <dbReference type="ARBA" id="ARBA00022723"/>
    </source>
</evidence>
<dbReference type="SMART" id="SM00054">
    <property type="entry name" value="EFh"/>
    <property type="match status" value="2"/>
</dbReference>
<evidence type="ECO:0000256" key="3">
    <source>
        <dbReference type="ARBA" id="ARBA00022737"/>
    </source>
</evidence>
<evidence type="ECO:0000313" key="6">
    <source>
        <dbReference type="EMBL" id="KAF7708190.1"/>
    </source>
</evidence>
<feature type="domain" description="EF-hand" evidence="5">
    <location>
        <begin position="132"/>
        <end position="167"/>
    </location>
</feature>
<dbReference type="PROSITE" id="PS00303">
    <property type="entry name" value="S100_CABP"/>
    <property type="match status" value="1"/>
</dbReference>
<dbReference type="PROSITE" id="PS00018">
    <property type="entry name" value="EF_HAND_1"/>
    <property type="match status" value="1"/>
</dbReference>
<evidence type="ECO:0000313" key="7">
    <source>
        <dbReference type="Proteomes" id="UP000606274"/>
    </source>
</evidence>
<evidence type="ECO:0000259" key="5">
    <source>
        <dbReference type="PROSITE" id="PS50222"/>
    </source>
</evidence>
<dbReference type="Pfam" id="PF13202">
    <property type="entry name" value="EF-hand_5"/>
    <property type="match status" value="1"/>
</dbReference>
<dbReference type="SMART" id="SM01394">
    <property type="entry name" value="S_100"/>
    <property type="match status" value="2"/>
</dbReference>
<dbReference type="GO" id="GO:0046914">
    <property type="term" value="F:transition metal ion binding"/>
    <property type="evidence" value="ECO:0007669"/>
    <property type="project" value="InterPro"/>
</dbReference>
<dbReference type="SUPFAM" id="SSF47473">
    <property type="entry name" value="EF-hand"/>
    <property type="match status" value="2"/>
</dbReference>
<gene>
    <name evidence="6" type="ORF">HF521_017247</name>
</gene>
<name>A0A8T0BS85_SILME</name>
<proteinExistence type="inferred from homology"/>
<dbReference type="PANTHER" id="PTHR11639:SF118">
    <property type="entry name" value="PROTEIN S100"/>
    <property type="match status" value="1"/>
</dbReference>
<dbReference type="InterPro" id="IPR002048">
    <property type="entry name" value="EF_hand_dom"/>
</dbReference>
<reference evidence="6" key="1">
    <citation type="submission" date="2020-08" db="EMBL/GenBank/DDBJ databases">
        <title>Chromosome-level assembly of Southern catfish (Silurus meridionalis) provides insights into visual adaptation to the nocturnal and benthic lifestyles.</title>
        <authorList>
            <person name="Zhang Y."/>
            <person name="Wang D."/>
            <person name="Peng Z."/>
        </authorList>
    </citation>
    <scope>NUCLEOTIDE SEQUENCE</scope>
    <source>
        <strain evidence="6">SWU-2019-XX</strain>
        <tissue evidence="6">Muscle</tissue>
    </source>
</reference>
<protein>
    <recommendedName>
        <fullName evidence="5">EF-hand domain-containing protein</fullName>
    </recommendedName>
</protein>
<comment type="similarity">
    <text evidence="1">Belongs to the S-100 family.</text>
</comment>
<dbReference type="Gene3D" id="1.10.238.10">
    <property type="entry name" value="EF-hand"/>
    <property type="match status" value="2"/>
</dbReference>
<dbReference type="Proteomes" id="UP000606274">
    <property type="component" value="Unassembled WGS sequence"/>
</dbReference>
<dbReference type="InterPro" id="IPR013787">
    <property type="entry name" value="S100_Ca-bd_sub"/>
</dbReference>
<dbReference type="InterPro" id="IPR011992">
    <property type="entry name" value="EF-hand-dom_pair"/>
</dbReference>
<dbReference type="AlphaFoldDB" id="A0A8T0BS85"/>
<dbReference type="EMBL" id="JABFDY010000004">
    <property type="protein sequence ID" value="KAF7708190.1"/>
    <property type="molecule type" value="Genomic_DNA"/>
</dbReference>
<keyword evidence="7" id="KW-1185">Reference proteome</keyword>
<dbReference type="GO" id="GO:0005509">
    <property type="term" value="F:calcium ion binding"/>
    <property type="evidence" value="ECO:0007669"/>
    <property type="project" value="InterPro"/>
</dbReference>
<evidence type="ECO:0000256" key="4">
    <source>
        <dbReference type="ARBA" id="ARBA00022837"/>
    </source>
</evidence>
<dbReference type="Pfam" id="PF00036">
    <property type="entry name" value="EF-hand_1"/>
    <property type="match status" value="1"/>
</dbReference>
<dbReference type="CDD" id="cd00213">
    <property type="entry name" value="S-100"/>
    <property type="match status" value="2"/>
</dbReference>
<dbReference type="PROSITE" id="PS50222">
    <property type="entry name" value="EF_HAND_2"/>
    <property type="match status" value="2"/>
</dbReference>
<dbReference type="InterPro" id="IPR001751">
    <property type="entry name" value="S100/CaBP7/8-like_CS"/>
</dbReference>
<organism evidence="6 7">
    <name type="scientific">Silurus meridionalis</name>
    <name type="common">Southern catfish</name>
    <name type="synonym">Silurus soldatovi meridionalis</name>
    <dbReference type="NCBI Taxonomy" id="175797"/>
    <lineage>
        <taxon>Eukaryota</taxon>
        <taxon>Metazoa</taxon>
        <taxon>Chordata</taxon>
        <taxon>Craniata</taxon>
        <taxon>Vertebrata</taxon>
        <taxon>Euteleostomi</taxon>
        <taxon>Actinopterygii</taxon>
        <taxon>Neopterygii</taxon>
        <taxon>Teleostei</taxon>
        <taxon>Ostariophysi</taxon>
        <taxon>Siluriformes</taxon>
        <taxon>Siluridae</taxon>
        <taxon>Silurus</taxon>
    </lineage>
</organism>
<dbReference type="InterPro" id="IPR018247">
    <property type="entry name" value="EF_Hand_1_Ca_BS"/>
</dbReference>
<comment type="caution">
    <text evidence="6">The sequence shown here is derived from an EMBL/GenBank/DDBJ whole genome shotgun (WGS) entry which is preliminary data.</text>
</comment>
<dbReference type="Pfam" id="PF01023">
    <property type="entry name" value="S_100"/>
    <property type="match status" value="2"/>
</dbReference>
<keyword evidence="2" id="KW-0479">Metal-binding</keyword>
<dbReference type="PANTHER" id="PTHR11639">
    <property type="entry name" value="S100 CALCIUM-BINDING PROTEIN"/>
    <property type="match status" value="1"/>
</dbReference>
<dbReference type="GO" id="GO:0048306">
    <property type="term" value="F:calcium-dependent protein binding"/>
    <property type="evidence" value="ECO:0007669"/>
    <property type="project" value="TreeGrafter"/>
</dbReference>
<evidence type="ECO:0000256" key="1">
    <source>
        <dbReference type="ARBA" id="ARBA00007323"/>
    </source>
</evidence>
<accession>A0A8T0BS85</accession>
<dbReference type="GO" id="GO:0005737">
    <property type="term" value="C:cytoplasm"/>
    <property type="evidence" value="ECO:0007669"/>
    <property type="project" value="TreeGrafter"/>
</dbReference>
<sequence length="177" mass="19846">MSDLKKGMCLVITTFHKYASKEGDPQFLSKGELKDLLTTELGPVFENCNDQAQLNKIFNDLDNNKDGKVDFQESSCLCKHKVIMSDLMKGMGLLIATFHKYSSKEGDPKFLSKKELKDLITAELGPEIGNCNDQAKLNEFFNNLDVNKDGKVDFQEYVTLVACITMICNEGCQGKKK</sequence>
<keyword evidence="3" id="KW-0677">Repeat</keyword>